<proteinExistence type="predicted"/>
<dbReference type="EMBL" id="CM042012">
    <property type="protein sequence ID" value="KAI3752817.1"/>
    <property type="molecule type" value="Genomic_DNA"/>
</dbReference>
<organism evidence="1 2">
    <name type="scientific">Cichorium intybus</name>
    <name type="common">Chicory</name>
    <dbReference type="NCBI Taxonomy" id="13427"/>
    <lineage>
        <taxon>Eukaryota</taxon>
        <taxon>Viridiplantae</taxon>
        <taxon>Streptophyta</taxon>
        <taxon>Embryophyta</taxon>
        <taxon>Tracheophyta</taxon>
        <taxon>Spermatophyta</taxon>
        <taxon>Magnoliopsida</taxon>
        <taxon>eudicotyledons</taxon>
        <taxon>Gunneridae</taxon>
        <taxon>Pentapetalae</taxon>
        <taxon>asterids</taxon>
        <taxon>campanulids</taxon>
        <taxon>Asterales</taxon>
        <taxon>Asteraceae</taxon>
        <taxon>Cichorioideae</taxon>
        <taxon>Cichorieae</taxon>
        <taxon>Cichoriinae</taxon>
        <taxon>Cichorium</taxon>
    </lineage>
</organism>
<evidence type="ECO:0000313" key="2">
    <source>
        <dbReference type="Proteomes" id="UP001055811"/>
    </source>
</evidence>
<comment type="caution">
    <text evidence="1">The sequence shown here is derived from an EMBL/GenBank/DDBJ whole genome shotgun (WGS) entry which is preliminary data.</text>
</comment>
<dbReference type="Proteomes" id="UP001055811">
    <property type="component" value="Linkage Group LG04"/>
</dbReference>
<name>A0ACB9E2W4_CICIN</name>
<sequence>MTRKKTTTVKDEFNRVIAARRDCRSICASRSEKERGKRRLKKKRREDDARRPEASSGGLKAAAQAGARGVADSLP</sequence>
<evidence type="ECO:0000313" key="1">
    <source>
        <dbReference type="EMBL" id="KAI3752817.1"/>
    </source>
</evidence>
<gene>
    <name evidence="1" type="ORF">L2E82_24854</name>
</gene>
<protein>
    <submittedName>
        <fullName evidence="1">Uncharacterized protein</fullName>
    </submittedName>
</protein>
<keyword evidence="2" id="KW-1185">Reference proteome</keyword>
<accession>A0ACB9E2W4</accession>
<reference evidence="1 2" key="2">
    <citation type="journal article" date="2022" name="Mol. Ecol. Resour.">
        <title>The genomes of chicory, endive, great burdock and yacon provide insights into Asteraceae paleo-polyploidization history and plant inulin production.</title>
        <authorList>
            <person name="Fan W."/>
            <person name="Wang S."/>
            <person name="Wang H."/>
            <person name="Wang A."/>
            <person name="Jiang F."/>
            <person name="Liu H."/>
            <person name="Zhao H."/>
            <person name="Xu D."/>
            <person name="Zhang Y."/>
        </authorList>
    </citation>
    <scope>NUCLEOTIDE SEQUENCE [LARGE SCALE GENOMIC DNA]</scope>
    <source>
        <strain evidence="2">cv. Punajuju</strain>
        <tissue evidence="1">Leaves</tissue>
    </source>
</reference>
<reference evidence="2" key="1">
    <citation type="journal article" date="2022" name="Mol. Ecol. Resour.">
        <title>The genomes of chicory, endive, great burdock and yacon provide insights into Asteraceae palaeo-polyploidization history and plant inulin production.</title>
        <authorList>
            <person name="Fan W."/>
            <person name="Wang S."/>
            <person name="Wang H."/>
            <person name="Wang A."/>
            <person name="Jiang F."/>
            <person name="Liu H."/>
            <person name="Zhao H."/>
            <person name="Xu D."/>
            <person name="Zhang Y."/>
        </authorList>
    </citation>
    <scope>NUCLEOTIDE SEQUENCE [LARGE SCALE GENOMIC DNA]</scope>
    <source>
        <strain evidence="2">cv. Punajuju</strain>
    </source>
</reference>